<keyword evidence="10" id="KW-0325">Glycoprotein</keyword>
<dbReference type="OrthoDB" id="1301874at2759"/>
<protein>
    <submittedName>
        <fullName evidence="11">Uncharacterized protein</fullName>
    </submittedName>
</protein>
<reference evidence="12" key="2">
    <citation type="journal article" date="2017" name="J. Anim. Genet.">
        <title>Multiple reference genome sequences of hot pepper reveal the massive evolution of plant disease resistance genes by retroduplication.</title>
        <authorList>
            <person name="Kim S."/>
            <person name="Park J."/>
            <person name="Yeom S.-I."/>
            <person name="Kim Y.-M."/>
            <person name="Seo E."/>
            <person name="Kim K.-T."/>
            <person name="Kim M.-S."/>
            <person name="Lee J.M."/>
            <person name="Cheong K."/>
            <person name="Shin H.-S."/>
            <person name="Kim S.-B."/>
            <person name="Han K."/>
            <person name="Lee J."/>
            <person name="Park M."/>
            <person name="Lee H.-A."/>
            <person name="Lee H.-Y."/>
            <person name="Lee Y."/>
            <person name="Oh S."/>
            <person name="Lee J.H."/>
            <person name="Choi E."/>
            <person name="Choi E."/>
            <person name="Lee S.E."/>
            <person name="Jeon J."/>
            <person name="Kim H."/>
            <person name="Choi G."/>
            <person name="Song H."/>
            <person name="Lee J."/>
            <person name="Lee S.-C."/>
            <person name="Kwon J.-K."/>
            <person name="Lee H.-Y."/>
            <person name="Koo N."/>
            <person name="Hong Y."/>
            <person name="Kim R.W."/>
            <person name="Kang W.-H."/>
            <person name="Huh J.H."/>
            <person name="Kang B.-C."/>
            <person name="Yang T.-J."/>
            <person name="Lee Y.-H."/>
            <person name="Bennetzen J.L."/>
            <person name="Choi D."/>
        </authorList>
    </citation>
    <scope>NUCLEOTIDE SEQUENCE [LARGE SCALE GENOMIC DNA]</scope>
    <source>
        <strain evidence="12">cv. PBC81</strain>
    </source>
</reference>
<organism evidence="11 12">
    <name type="scientific">Capsicum baccatum</name>
    <name type="common">Peruvian pepper</name>
    <dbReference type="NCBI Taxonomy" id="33114"/>
    <lineage>
        <taxon>Eukaryota</taxon>
        <taxon>Viridiplantae</taxon>
        <taxon>Streptophyta</taxon>
        <taxon>Embryophyta</taxon>
        <taxon>Tracheophyta</taxon>
        <taxon>Spermatophyta</taxon>
        <taxon>Magnoliopsida</taxon>
        <taxon>eudicotyledons</taxon>
        <taxon>Gunneridae</taxon>
        <taxon>Pentapetalae</taxon>
        <taxon>asterids</taxon>
        <taxon>lamiids</taxon>
        <taxon>Solanales</taxon>
        <taxon>Solanaceae</taxon>
        <taxon>Solanoideae</taxon>
        <taxon>Capsiceae</taxon>
        <taxon>Capsicum</taxon>
    </lineage>
</organism>
<comment type="similarity">
    <text evidence="2">Belongs to the RLP family.</text>
</comment>
<evidence type="ECO:0000256" key="8">
    <source>
        <dbReference type="ARBA" id="ARBA00023136"/>
    </source>
</evidence>
<keyword evidence="6" id="KW-0677">Repeat</keyword>
<evidence type="ECO:0000313" key="11">
    <source>
        <dbReference type="EMBL" id="PHT53233.1"/>
    </source>
</evidence>
<dbReference type="InterPro" id="IPR032675">
    <property type="entry name" value="LRR_dom_sf"/>
</dbReference>
<keyword evidence="3" id="KW-1003">Cell membrane</keyword>
<keyword evidence="12" id="KW-1185">Reference proteome</keyword>
<sequence length="77" mass="8592">MNFLEFLNLSQNLLVGPIPRDLQFKSFENDSYGGNLDLCGLPLKKQCGTSDPSLIPQPLEFEGEDEAYFLVDLPGNQ</sequence>
<keyword evidence="9" id="KW-0675">Receptor</keyword>
<evidence type="ECO:0000256" key="4">
    <source>
        <dbReference type="ARBA" id="ARBA00022614"/>
    </source>
</evidence>
<evidence type="ECO:0000256" key="3">
    <source>
        <dbReference type="ARBA" id="ARBA00022475"/>
    </source>
</evidence>
<keyword evidence="7" id="KW-1133">Transmembrane helix</keyword>
<evidence type="ECO:0000256" key="1">
    <source>
        <dbReference type="ARBA" id="ARBA00004251"/>
    </source>
</evidence>
<dbReference type="PANTHER" id="PTHR27004">
    <property type="entry name" value="RECEPTOR-LIKE PROTEIN 12 ISOFORM X1"/>
    <property type="match status" value="1"/>
</dbReference>
<keyword evidence="8" id="KW-0472">Membrane</keyword>
<reference evidence="11 12" key="1">
    <citation type="journal article" date="2017" name="Genome Biol.">
        <title>New reference genome sequences of hot pepper reveal the massive evolution of plant disease-resistance genes by retroduplication.</title>
        <authorList>
            <person name="Kim S."/>
            <person name="Park J."/>
            <person name="Yeom S.I."/>
            <person name="Kim Y.M."/>
            <person name="Seo E."/>
            <person name="Kim K.T."/>
            <person name="Kim M.S."/>
            <person name="Lee J.M."/>
            <person name="Cheong K."/>
            <person name="Shin H.S."/>
            <person name="Kim S.B."/>
            <person name="Han K."/>
            <person name="Lee J."/>
            <person name="Park M."/>
            <person name="Lee H.A."/>
            <person name="Lee H.Y."/>
            <person name="Lee Y."/>
            <person name="Oh S."/>
            <person name="Lee J.H."/>
            <person name="Choi E."/>
            <person name="Choi E."/>
            <person name="Lee S.E."/>
            <person name="Jeon J."/>
            <person name="Kim H."/>
            <person name="Choi G."/>
            <person name="Song H."/>
            <person name="Lee J."/>
            <person name="Lee S.C."/>
            <person name="Kwon J.K."/>
            <person name="Lee H.Y."/>
            <person name="Koo N."/>
            <person name="Hong Y."/>
            <person name="Kim R.W."/>
            <person name="Kang W.H."/>
            <person name="Huh J.H."/>
            <person name="Kang B.C."/>
            <person name="Yang T.J."/>
            <person name="Lee Y.H."/>
            <person name="Bennetzen J.L."/>
            <person name="Choi D."/>
        </authorList>
    </citation>
    <scope>NUCLEOTIDE SEQUENCE [LARGE SCALE GENOMIC DNA]</scope>
    <source>
        <strain evidence="12">cv. PBC81</strain>
    </source>
</reference>
<dbReference type="Proteomes" id="UP000224567">
    <property type="component" value="Unassembled WGS sequence"/>
</dbReference>
<evidence type="ECO:0000256" key="7">
    <source>
        <dbReference type="ARBA" id="ARBA00022989"/>
    </source>
</evidence>
<evidence type="ECO:0000313" key="12">
    <source>
        <dbReference type="Proteomes" id="UP000224567"/>
    </source>
</evidence>
<dbReference type="Gene3D" id="3.80.10.10">
    <property type="entry name" value="Ribonuclease Inhibitor"/>
    <property type="match status" value="1"/>
</dbReference>
<evidence type="ECO:0000256" key="9">
    <source>
        <dbReference type="ARBA" id="ARBA00023170"/>
    </source>
</evidence>
<gene>
    <name evidence="11" type="ORF">CQW23_07695</name>
</gene>
<name>A0A2G2X6X8_CAPBA</name>
<evidence type="ECO:0000256" key="2">
    <source>
        <dbReference type="ARBA" id="ARBA00009592"/>
    </source>
</evidence>
<comment type="subcellular location">
    <subcellularLocation>
        <location evidence="1">Cell membrane</location>
        <topology evidence="1">Single-pass type I membrane protein</topology>
    </subcellularLocation>
</comment>
<dbReference type="EMBL" id="MLFT02000003">
    <property type="protein sequence ID" value="PHT53233.1"/>
    <property type="molecule type" value="Genomic_DNA"/>
</dbReference>
<evidence type="ECO:0000256" key="10">
    <source>
        <dbReference type="ARBA" id="ARBA00023180"/>
    </source>
</evidence>
<dbReference type="STRING" id="33114.A0A2G2X6X8"/>
<evidence type="ECO:0000256" key="5">
    <source>
        <dbReference type="ARBA" id="ARBA00022692"/>
    </source>
</evidence>
<keyword evidence="5" id="KW-0812">Transmembrane</keyword>
<proteinExistence type="inferred from homology"/>
<dbReference type="AlphaFoldDB" id="A0A2G2X6X8"/>
<keyword evidence="4" id="KW-0433">Leucine-rich repeat</keyword>
<dbReference type="PANTHER" id="PTHR27004:SF412">
    <property type="entry name" value="RECEPTOR-LIKE PROTEIN 12"/>
    <property type="match status" value="1"/>
</dbReference>
<comment type="caution">
    <text evidence="11">The sequence shown here is derived from an EMBL/GenBank/DDBJ whole genome shotgun (WGS) entry which is preliminary data.</text>
</comment>
<dbReference type="GO" id="GO:0005886">
    <property type="term" value="C:plasma membrane"/>
    <property type="evidence" value="ECO:0007669"/>
    <property type="project" value="UniProtKB-SubCell"/>
</dbReference>
<accession>A0A2G2X6X8</accession>
<evidence type="ECO:0000256" key="6">
    <source>
        <dbReference type="ARBA" id="ARBA00022737"/>
    </source>
</evidence>